<dbReference type="HAMAP" id="MF_00801">
    <property type="entry name" value="Endonuclease_5"/>
    <property type="match status" value="1"/>
</dbReference>
<evidence type="ECO:0000256" key="1">
    <source>
        <dbReference type="ARBA" id="ARBA00004496"/>
    </source>
</evidence>
<feature type="region of interest" description="Disordered" evidence="7">
    <location>
        <begin position="1834"/>
        <end position="1876"/>
    </location>
</feature>
<feature type="repeat" description="PPR" evidence="6">
    <location>
        <begin position="2098"/>
        <end position="2132"/>
    </location>
</feature>
<gene>
    <name evidence="10" type="primary">ENDOV</name>
    <name evidence="10" type="ORF">AK812_SmicGene11746</name>
</gene>
<keyword evidence="8" id="KW-1133">Transmembrane helix</keyword>
<dbReference type="EMBL" id="LSRX01000194">
    <property type="protein sequence ID" value="OLQ05122.1"/>
    <property type="molecule type" value="Genomic_DNA"/>
</dbReference>
<dbReference type="SMART" id="SM01411">
    <property type="entry name" value="Ephrin_rec_like"/>
    <property type="match status" value="2"/>
</dbReference>
<dbReference type="Gene3D" id="2.10.50.10">
    <property type="entry name" value="Tumor Necrosis Factor Receptor, subunit A, domain 2"/>
    <property type="match status" value="1"/>
</dbReference>
<dbReference type="Gene3D" id="3.30.2170.10">
    <property type="entry name" value="archaeoglobus fulgidus dsm 4304 superfamily"/>
    <property type="match status" value="1"/>
</dbReference>
<name>A0A1Q9ECI1_SYMMI</name>
<dbReference type="Gene3D" id="1.25.40.10">
    <property type="entry name" value="Tetratricopeptide repeat domain"/>
    <property type="match status" value="3"/>
</dbReference>
<feature type="compositionally biased region" description="Acidic residues" evidence="7">
    <location>
        <begin position="1996"/>
        <end position="2007"/>
    </location>
</feature>
<dbReference type="OrthoDB" id="413581at2759"/>
<organism evidence="10 11">
    <name type="scientific">Symbiodinium microadriaticum</name>
    <name type="common">Dinoflagellate</name>
    <name type="synonym">Zooxanthella microadriatica</name>
    <dbReference type="NCBI Taxonomy" id="2951"/>
    <lineage>
        <taxon>Eukaryota</taxon>
        <taxon>Sar</taxon>
        <taxon>Alveolata</taxon>
        <taxon>Dinophyceae</taxon>
        <taxon>Suessiales</taxon>
        <taxon>Symbiodiniaceae</taxon>
        <taxon>Symbiodinium</taxon>
    </lineage>
</organism>
<feature type="transmembrane region" description="Helical" evidence="8">
    <location>
        <begin position="1156"/>
        <end position="1181"/>
    </location>
</feature>
<dbReference type="Gene3D" id="3.40.190.10">
    <property type="entry name" value="Periplasmic binding protein-like II"/>
    <property type="match status" value="1"/>
</dbReference>
<keyword evidence="8" id="KW-0472">Membrane</keyword>
<evidence type="ECO:0000313" key="10">
    <source>
        <dbReference type="EMBL" id="OLQ05122.1"/>
    </source>
</evidence>
<dbReference type="InterPro" id="IPR009030">
    <property type="entry name" value="Growth_fac_rcpt_cys_sf"/>
</dbReference>
<feature type="transmembrane region" description="Helical" evidence="8">
    <location>
        <begin position="1025"/>
        <end position="1046"/>
    </location>
</feature>
<dbReference type="InterPro" id="IPR011641">
    <property type="entry name" value="Tyr-kin_ephrin_A/B_rcpt-like"/>
</dbReference>
<keyword evidence="5" id="KW-0378">Hydrolase</keyword>
<dbReference type="PANTHER" id="PTHR28511">
    <property type="entry name" value="ENDONUCLEASE V"/>
    <property type="match status" value="1"/>
</dbReference>
<dbReference type="InterPro" id="IPR011990">
    <property type="entry name" value="TPR-like_helical_dom_sf"/>
</dbReference>
<dbReference type="InterPro" id="IPR007581">
    <property type="entry name" value="Endonuclease-V"/>
</dbReference>
<evidence type="ECO:0000256" key="6">
    <source>
        <dbReference type="PROSITE-ProRule" id="PRU00708"/>
    </source>
</evidence>
<dbReference type="PANTHER" id="PTHR28511:SF1">
    <property type="entry name" value="ENDONUCLEASE V"/>
    <property type="match status" value="1"/>
</dbReference>
<feature type="transmembrane region" description="Helical" evidence="8">
    <location>
        <begin position="1130"/>
        <end position="1150"/>
    </location>
</feature>
<evidence type="ECO:0000256" key="7">
    <source>
        <dbReference type="SAM" id="MobiDB-lite"/>
    </source>
</evidence>
<dbReference type="Pfam" id="PF01535">
    <property type="entry name" value="PPR"/>
    <property type="match status" value="1"/>
</dbReference>
<dbReference type="Pfam" id="PF04493">
    <property type="entry name" value="Endonuclease_5"/>
    <property type="match status" value="1"/>
</dbReference>
<dbReference type="Proteomes" id="UP000186817">
    <property type="component" value="Unassembled WGS sequence"/>
</dbReference>
<feature type="transmembrane region" description="Helical" evidence="8">
    <location>
        <begin position="969"/>
        <end position="991"/>
    </location>
</feature>
<keyword evidence="8" id="KW-0812">Transmembrane</keyword>
<evidence type="ECO:0000313" key="11">
    <source>
        <dbReference type="Proteomes" id="UP000186817"/>
    </source>
</evidence>
<feature type="transmembrane region" description="Helical" evidence="8">
    <location>
        <begin position="940"/>
        <end position="957"/>
    </location>
</feature>
<dbReference type="SUPFAM" id="SSF53850">
    <property type="entry name" value="Periplasmic binding protein-like II"/>
    <property type="match status" value="1"/>
</dbReference>
<reference evidence="10 11" key="1">
    <citation type="submission" date="2016-02" db="EMBL/GenBank/DDBJ databases">
        <title>Genome analysis of coral dinoflagellate symbionts highlights evolutionary adaptations to a symbiotic lifestyle.</title>
        <authorList>
            <person name="Aranda M."/>
            <person name="Li Y."/>
            <person name="Liew Y.J."/>
            <person name="Baumgarten S."/>
            <person name="Simakov O."/>
            <person name="Wilson M."/>
            <person name="Piel J."/>
            <person name="Ashoor H."/>
            <person name="Bougouffa S."/>
            <person name="Bajic V.B."/>
            <person name="Ryu T."/>
            <person name="Ravasi T."/>
            <person name="Bayer T."/>
            <person name="Micklem G."/>
            <person name="Kim H."/>
            <person name="Bhak J."/>
            <person name="Lajeunesse T.C."/>
            <person name="Voolstra C.R."/>
        </authorList>
    </citation>
    <scope>NUCLEOTIDE SEQUENCE [LARGE SCALE GENOMIC DNA]</scope>
    <source>
        <strain evidence="10 11">CCMP2467</strain>
    </source>
</reference>
<sequence>MVSREQKASWTAEQVALAKLRVEEDCLDWEAGQDGNFPGLSRVGGVDVSFFADGTYAIAAIVVLDFPSLKVVYERSAAFRLTVPYVPGFLAMREVPALSQMFKDVPRHALPQVVLVDGNGAFHPRRCGAATHLGISIDLPTIGVAKDVLKVGEVNSSVARRLAHTLHRPREWAPLCSVAALLKTKGSRCLVVSPGHRLSLETAVALTSQLCRYAAPEPIRQADLRSRNAVRAWYAGAELDYLEAPRLSHLEQMLQITSRDGTSPEAFQSPEIQVSADVAVDITAGISLLSECHDTEGIECASEGNHVALESWLGSSPTQYAEYQKANPELAPEDLGSIGYAGEEYLFLTASVQDAAYRDSGLALEFYKSYNTSFHDPKKYFDHVTDLSPVDLVPCNRTDLEFNNGPLMAMYAHWTGDLEGVTWVNESDEGHFVATCPDGYFWISPACRHDTSGCIPVLSAGNGWRVNAFMQWSATYGIPAAIGVAADFGVYTWYVTNLRILFYWWVPDAAFTLLHPSAIVLPRYRASEWARGNFRTAAEGSYIGKLVKPSLRSTAPKLHQFFQNLRFELLEIQEQLTNVAGGKPLAEVACQWIKDNRPIWQSWVPVETTCIAGFGVEDSQTRHLASRDGAVSCSVCPPGSFSESLVDGIGETYRCTSCPAGRSQRESGALLCQKCEPGTFSDRTGMAECIPCDLGTFANESGSTACHICGDDDLWTTSRPLLREKVEKWVEVAGATSQAMCNCREGSHLHEGRCEMCSLGTRCPGSGNLELLPGYASLVNEPGQVFKCYGNFLRCPGGPPGTCAKGRDASSLACGSCRHRLHATGSGECASCASGDYALLLAGGLVLFGGTGAFHAVLNAGRDGKQDGRLLVASLSLSQLVTCAQVLSVIHQLDIEWGEPFTWFLQALDILSLDVLLSTLTYFNCVAELTPILQFSMETLGVPLLAALGPLLIHIYRKMRKRQRHARMYMLWRTLGVLGILFFITFCSSLLEPFRCNDHPSGVRTVRTYHNVHCDFVGMHLHLCLLGGVVFLVPLSFLVLCAWILWMELPRRLHGGDMKFIRSCSFLFMRFRPGCEHFCAIFLFRNVLIVISPLLPSMSGGLVFLNLLLYCSFFLVAFGRPWRMLHSTYLDLLVHVGLLLVLDMGALFTPPVDSRIAMVICSIMTSFMVLAAIVLAAAAVWQHFLVQRKRFHFFLCHHKKAAGSFARLLKIELLRRSSSFTSFIDVDDLADLSKLFSYVGHDVEKLVLFGTPDVLKRTWCVGELVVARLHKVPTILLKLPSFSKPDEGFVLAYDSLIPDLCDFSSYGFGMKEVKDTLRWLGSVETISLPSYLSKQVLQHVVSSLTLTRAAVPSSEQTFDNGCLVLADPKNMEATATAYILAEFTAREMMHTSVPVVLSAEDRVGPTKVDVLHLILVCTAGCLESSKIAEWLLQARFISTCFISPVISDDRFELPSKMSYQSLAQHPYADTLDLGAYVHVLQAVFLEIALPFSPQSCSEAELRLRAKQISARLLPGAAVRNLSSRMVMLASNAELIEVSLALAADGRSADSGSLGANISDADELELQRMVSSKFSDFTASCDAMALESETSQDMVASRGVQDVAELRQLRQLDPRQTLQILRSLAKKGLDEHTLAFLDSLRAQGCELNAFHYGVSISACAKNRLWQNALNFLIGMTGSLVERNMVHFNACMDVCAKSAQWQVAVALLGQVESCEVELSTVLFNSCISACDKGGQWQSALQVLETMQDCLVDCDLITCNACLSALSKVVSEGCFLQLAGVLGERERKVYDTFLKELQARGISWALRLSVTTSEAAELYHRVEPLCGSAHSQVVSAFGGVEPPTLPSEPAASDGGRTGRGDRGQPTARPSASSRALEEHEAQFQTAYTRFSNLCRSSTAAAAHPDGPDHVLCTNAGRNRLLQQPGADPVAVYCHEVGRERLFGSSASPASPAAVSRTPWRPRVCFGTGCGRTANYSVTVQESTPRPGRTRDHARLRDPDCDDFLEFPEPEPEPKNAAEVAEGEGQESGPRAGERNGADDLRGDCLVASTFTVGVTGDGLRTAGVNPVVIAKQIRFGERSEASEWQLAITRLCAMPEETAPDTISYNACINACETGGLWQAALHLFESMNSRRIPTGTRTVNGCIAACGVCMEWQTAFALMEEMLVTRLEYSAVTYMAATRACGRRWEHALSLLSDMTDRSLADPLAYNACISHLNGNWKIAQSLLEGMEGLQLQASEATFTSLIQVYGEGLQWPRICGILEEMGWFKVRPGIACTSAAISACEQSSAWQAALAVLQQLSTVSTRSGVAPGSGEARTAANHALCIRACSKGRNWLVSFELLQEALQTQLRISQATLDDCIKAGEKDAQWQLSLKVLSSLADAGLCDASAYFVTIGYCGRVNWQMAVHLLQSASASELQLDAFICSAVITACERRTQWVVHCLCNWASFGNVHLWTECGSKEIQAGFIAGLDFNQIRWNYRLCYPQTTISALQERIDLDAVAAHMHGIDLTPVKDKQQKSAPSSTAPALPTTFTKTPVEQILERELPNKLSSVPSSSSQDAVDKWLKKHQSQFRGKAAAFKKHVAEVCLIFKSSEAKRQDLADTAIKYGLQKSHASKMSFANLSKFIGACQFEAA</sequence>
<dbReference type="CDD" id="cd06559">
    <property type="entry name" value="Endonuclease_V"/>
    <property type="match status" value="1"/>
</dbReference>
<dbReference type="GO" id="GO:0016891">
    <property type="term" value="F:RNA endonuclease activity producing 5'-phosphomonoesters, hydrolytic mechanism"/>
    <property type="evidence" value="ECO:0007669"/>
    <property type="project" value="TreeGrafter"/>
</dbReference>
<dbReference type="PROSITE" id="PS51375">
    <property type="entry name" value="PPR"/>
    <property type="match status" value="1"/>
</dbReference>
<dbReference type="GO" id="GO:0005737">
    <property type="term" value="C:cytoplasm"/>
    <property type="evidence" value="ECO:0007669"/>
    <property type="project" value="UniProtKB-SubCell"/>
</dbReference>
<dbReference type="GO" id="GO:0005730">
    <property type="term" value="C:nucleolus"/>
    <property type="evidence" value="ECO:0007669"/>
    <property type="project" value="TreeGrafter"/>
</dbReference>
<dbReference type="GO" id="GO:0003727">
    <property type="term" value="F:single-stranded RNA binding"/>
    <property type="evidence" value="ECO:0007669"/>
    <property type="project" value="TreeGrafter"/>
</dbReference>
<feature type="domain" description="Tyrosine-protein kinase ephrin type A/B receptor-like" evidence="9">
    <location>
        <begin position="678"/>
        <end position="711"/>
    </location>
</feature>
<dbReference type="GO" id="GO:0006281">
    <property type="term" value="P:DNA repair"/>
    <property type="evidence" value="ECO:0007669"/>
    <property type="project" value="InterPro"/>
</dbReference>
<accession>A0A1Q9ECI1</accession>
<feature type="compositionally biased region" description="Basic and acidic residues" evidence="7">
    <location>
        <begin position="1985"/>
        <end position="1995"/>
    </location>
</feature>
<proteinExistence type="inferred from homology"/>
<feature type="transmembrane region" description="Helical" evidence="8">
    <location>
        <begin position="1101"/>
        <end position="1118"/>
    </location>
</feature>
<evidence type="ECO:0000256" key="2">
    <source>
        <dbReference type="ARBA" id="ARBA00022490"/>
    </source>
</evidence>
<dbReference type="InterPro" id="IPR002885">
    <property type="entry name" value="PPR_rpt"/>
</dbReference>
<feature type="region of interest" description="Disordered" evidence="7">
    <location>
        <begin position="1973"/>
        <end position="2034"/>
    </location>
</feature>
<dbReference type="Pfam" id="PF07699">
    <property type="entry name" value="Ephrin_rec_like"/>
    <property type="match status" value="1"/>
</dbReference>
<keyword evidence="3" id="KW-0540">Nuclease</keyword>
<protein>
    <submittedName>
        <fullName evidence="10">Endonuclease V</fullName>
    </submittedName>
</protein>
<comment type="caution">
    <text evidence="10">The sequence shown here is derived from an EMBL/GenBank/DDBJ whole genome shotgun (WGS) entry which is preliminary data.</text>
</comment>
<dbReference type="SUPFAM" id="SSF57184">
    <property type="entry name" value="Growth factor receptor domain"/>
    <property type="match status" value="1"/>
</dbReference>
<keyword evidence="4 10" id="KW-0255">Endonuclease</keyword>
<keyword evidence="2" id="KW-0963">Cytoplasm</keyword>
<keyword evidence="11" id="KW-1185">Reference proteome</keyword>
<evidence type="ECO:0000256" key="8">
    <source>
        <dbReference type="SAM" id="Phobius"/>
    </source>
</evidence>
<evidence type="ECO:0000256" key="5">
    <source>
        <dbReference type="ARBA" id="ARBA00022801"/>
    </source>
</evidence>
<evidence type="ECO:0000256" key="4">
    <source>
        <dbReference type="ARBA" id="ARBA00022759"/>
    </source>
</evidence>
<evidence type="ECO:0000259" key="9">
    <source>
        <dbReference type="Pfam" id="PF07699"/>
    </source>
</evidence>
<evidence type="ECO:0000256" key="3">
    <source>
        <dbReference type="ARBA" id="ARBA00022722"/>
    </source>
</evidence>
<comment type="subcellular location">
    <subcellularLocation>
        <location evidence="1">Cytoplasm</location>
    </subcellularLocation>
</comment>